<evidence type="ECO:0000313" key="2">
    <source>
        <dbReference type="EMBL" id="MYL70592.1"/>
    </source>
</evidence>
<sequence>MKRKKQQEENGTNDTNIDFDSLLKLASNLTQQEGLLSQWSQTAGTDESKDVDLSSIITNISEACSHTFAGLEEKLNEVIAELKKLNKNLDCLQNTKKTDK</sequence>
<protein>
    <submittedName>
        <fullName evidence="2">Uncharacterized protein</fullName>
    </submittedName>
</protein>
<evidence type="ECO:0000256" key="1">
    <source>
        <dbReference type="SAM" id="Coils"/>
    </source>
</evidence>
<dbReference type="RefSeq" id="WP_160912552.1">
    <property type="nucleotide sequence ID" value="NZ_WMFA01000002.1"/>
</dbReference>
<dbReference type="Proteomes" id="UP000450457">
    <property type="component" value="Unassembled WGS sequence"/>
</dbReference>
<feature type="coiled-coil region" evidence="1">
    <location>
        <begin position="68"/>
        <end position="95"/>
    </location>
</feature>
<gene>
    <name evidence="2" type="ORF">GLW00_07015</name>
</gene>
<accession>A0A845F8D9</accession>
<evidence type="ECO:0000313" key="3">
    <source>
        <dbReference type="Proteomes" id="UP000450457"/>
    </source>
</evidence>
<dbReference type="AlphaFoldDB" id="A0A845F8D9"/>
<keyword evidence="1" id="KW-0175">Coiled coil</keyword>
<comment type="caution">
    <text evidence="2">The sequence shown here is derived from an EMBL/GenBank/DDBJ whole genome shotgun (WGS) entry which is preliminary data.</text>
</comment>
<proteinExistence type="predicted"/>
<name>A0A845F8D9_9BACI</name>
<dbReference type="GeneID" id="78006734"/>
<dbReference type="OrthoDB" id="9952882at2"/>
<reference evidence="2 3" key="1">
    <citation type="submission" date="2019-11" db="EMBL/GenBank/DDBJ databases">
        <title>Genome sequences of 17 halophilic strains isolated from different environments.</title>
        <authorList>
            <person name="Furrow R.E."/>
        </authorList>
    </citation>
    <scope>NUCLEOTIDE SEQUENCE [LARGE SCALE GENOMIC DNA]</scope>
    <source>
        <strain evidence="2 3">SL-4</strain>
    </source>
</reference>
<dbReference type="EMBL" id="WMFA01000002">
    <property type="protein sequence ID" value="MYL70592.1"/>
    <property type="molecule type" value="Genomic_DNA"/>
</dbReference>
<organism evidence="2 3">
    <name type="scientific">Halobacillus litoralis</name>
    <dbReference type="NCBI Taxonomy" id="45668"/>
    <lineage>
        <taxon>Bacteria</taxon>
        <taxon>Bacillati</taxon>
        <taxon>Bacillota</taxon>
        <taxon>Bacilli</taxon>
        <taxon>Bacillales</taxon>
        <taxon>Bacillaceae</taxon>
        <taxon>Halobacillus</taxon>
    </lineage>
</organism>